<dbReference type="InterPro" id="IPR003838">
    <property type="entry name" value="ABC3_permease_C"/>
</dbReference>
<keyword evidence="4 7" id="KW-1133">Transmembrane helix</keyword>
<sequence>MLVDSASNNGRLDTESKTTAIILSLFAGLVIYSIYTTSIYQRIREYGVLRAIGATNFKVFLLMIYELLTLSIVSIPIGIILGVGGAQLFNKFAGNIQFEGPVKRNSVCHTYSSYFIIYYMYTISNVYYKHTNLYENKKNITN</sequence>
<evidence type="ECO:0000256" key="5">
    <source>
        <dbReference type="ARBA" id="ARBA00023136"/>
    </source>
</evidence>
<protein>
    <submittedName>
        <fullName evidence="9">FtsX-like permease family protein</fullName>
    </submittedName>
</protein>
<evidence type="ECO:0000256" key="3">
    <source>
        <dbReference type="ARBA" id="ARBA00022692"/>
    </source>
</evidence>
<dbReference type="InterPro" id="IPR050250">
    <property type="entry name" value="Macrolide_Exporter_MacB"/>
</dbReference>
<name>A0ABY8R1I9_PARBF</name>
<evidence type="ECO:0000313" key="10">
    <source>
        <dbReference type="Proteomes" id="UP001239169"/>
    </source>
</evidence>
<keyword evidence="3 7" id="KW-0812">Transmembrane</keyword>
<evidence type="ECO:0000256" key="2">
    <source>
        <dbReference type="ARBA" id="ARBA00022475"/>
    </source>
</evidence>
<dbReference type="PANTHER" id="PTHR30572">
    <property type="entry name" value="MEMBRANE COMPONENT OF TRANSPORTER-RELATED"/>
    <property type="match status" value="1"/>
</dbReference>
<comment type="subcellular location">
    <subcellularLocation>
        <location evidence="1">Cell membrane</location>
        <topology evidence="1">Multi-pass membrane protein</topology>
    </subcellularLocation>
</comment>
<feature type="transmembrane region" description="Helical" evidence="7">
    <location>
        <begin position="109"/>
        <end position="128"/>
    </location>
</feature>
<evidence type="ECO:0000256" key="6">
    <source>
        <dbReference type="ARBA" id="ARBA00038076"/>
    </source>
</evidence>
<evidence type="ECO:0000259" key="8">
    <source>
        <dbReference type="Pfam" id="PF02687"/>
    </source>
</evidence>
<keyword evidence="10" id="KW-1185">Reference proteome</keyword>
<accession>A0ABY8R1I9</accession>
<comment type="similarity">
    <text evidence="6">Belongs to the ABC-4 integral membrane protein family.</text>
</comment>
<gene>
    <name evidence="9" type="ORF">QJS64_11175</name>
</gene>
<dbReference type="Pfam" id="PF02687">
    <property type="entry name" value="FtsX"/>
    <property type="match status" value="1"/>
</dbReference>
<evidence type="ECO:0000256" key="1">
    <source>
        <dbReference type="ARBA" id="ARBA00004651"/>
    </source>
</evidence>
<keyword evidence="2" id="KW-1003">Cell membrane</keyword>
<evidence type="ECO:0000256" key="4">
    <source>
        <dbReference type="ARBA" id="ARBA00022989"/>
    </source>
</evidence>
<reference evidence="9 10" key="1">
    <citation type="submission" date="2023-04" db="EMBL/GenBank/DDBJ databases">
        <title>Bacteria Genome Submission.</title>
        <authorList>
            <person name="Isaac P."/>
        </authorList>
    </citation>
    <scope>NUCLEOTIDE SEQUENCE [LARGE SCALE GENOMIC DNA]</scope>
    <source>
        <strain evidence="9 10">SampleS7P1</strain>
    </source>
</reference>
<evidence type="ECO:0000313" key="9">
    <source>
        <dbReference type="EMBL" id="WGX74721.1"/>
    </source>
</evidence>
<dbReference type="Proteomes" id="UP001239169">
    <property type="component" value="Chromosome"/>
</dbReference>
<organism evidence="9 10">
    <name type="scientific">Paraclostridium bifermentans</name>
    <name type="common">Clostridium bifermentans</name>
    <dbReference type="NCBI Taxonomy" id="1490"/>
    <lineage>
        <taxon>Bacteria</taxon>
        <taxon>Bacillati</taxon>
        <taxon>Bacillota</taxon>
        <taxon>Clostridia</taxon>
        <taxon>Peptostreptococcales</taxon>
        <taxon>Peptostreptococcaceae</taxon>
        <taxon>Paraclostridium</taxon>
    </lineage>
</organism>
<feature type="transmembrane region" description="Helical" evidence="7">
    <location>
        <begin position="60"/>
        <end position="89"/>
    </location>
</feature>
<keyword evidence="5 7" id="KW-0472">Membrane</keyword>
<feature type="domain" description="ABC3 transporter permease C-terminal" evidence="8">
    <location>
        <begin position="20"/>
        <end position="100"/>
    </location>
</feature>
<proteinExistence type="inferred from homology"/>
<dbReference type="PANTHER" id="PTHR30572:SF4">
    <property type="entry name" value="ABC TRANSPORTER PERMEASE YTRF"/>
    <property type="match status" value="1"/>
</dbReference>
<dbReference type="EMBL" id="CP124685">
    <property type="protein sequence ID" value="WGX74721.1"/>
    <property type="molecule type" value="Genomic_DNA"/>
</dbReference>
<evidence type="ECO:0000256" key="7">
    <source>
        <dbReference type="SAM" id="Phobius"/>
    </source>
</evidence>
<feature type="transmembrane region" description="Helical" evidence="7">
    <location>
        <begin position="20"/>
        <end position="40"/>
    </location>
</feature>